<reference evidence="2" key="1">
    <citation type="journal article" date="2015" name="Nature">
        <title>Complex archaea that bridge the gap between prokaryotes and eukaryotes.</title>
        <authorList>
            <person name="Spang A."/>
            <person name="Saw J.H."/>
            <person name="Jorgensen S.L."/>
            <person name="Zaremba-Niedzwiedzka K."/>
            <person name="Martijn J."/>
            <person name="Lind A.E."/>
            <person name="van Eijk R."/>
            <person name="Schleper C."/>
            <person name="Guy L."/>
            <person name="Ettema T.J."/>
        </authorList>
    </citation>
    <scope>NUCLEOTIDE SEQUENCE</scope>
</reference>
<protein>
    <submittedName>
        <fullName evidence="2">Uncharacterized protein</fullName>
    </submittedName>
</protein>
<dbReference type="EMBL" id="LAZR01001145">
    <property type="protein sequence ID" value="KKN49885.1"/>
    <property type="molecule type" value="Genomic_DNA"/>
</dbReference>
<evidence type="ECO:0000256" key="1">
    <source>
        <dbReference type="SAM" id="MobiDB-lite"/>
    </source>
</evidence>
<dbReference type="AlphaFoldDB" id="A0A0F9QZY7"/>
<comment type="caution">
    <text evidence="2">The sequence shown here is derived from an EMBL/GenBank/DDBJ whole genome shotgun (WGS) entry which is preliminary data.</text>
</comment>
<feature type="region of interest" description="Disordered" evidence="1">
    <location>
        <begin position="352"/>
        <end position="372"/>
    </location>
</feature>
<gene>
    <name evidence="2" type="ORF">LCGC14_0638110</name>
</gene>
<name>A0A0F9QZY7_9ZZZZ</name>
<accession>A0A0F9QZY7</accession>
<evidence type="ECO:0000313" key="2">
    <source>
        <dbReference type="EMBL" id="KKN49885.1"/>
    </source>
</evidence>
<proteinExistence type="predicted"/>
<feature type="region of interest" description="Disordered" evidence="1">
    <location>
        <begin position="98"/>
        <end position="130"/>
    </location>
</feature>
<sequence>MPVDFGNILRTGVQGVQDVMWPNISRRQLQEREQAGIQKSRGLNDTLTRIKMAGGLQTPAGRAIAQSELAKDPELQKLMTSMGTEAFGAGAFGSLRAEPGRQVSSARRDPLGSLLGYSTEPTAEEKPLTPSQQMDKFTVDYINTLPPKEKAAFIKELATKPLTSVTVMPPGPGLQKSTTAKIEDMILELEQVDTTLDQMMENYEPSFLTFPGQLGAGAQKYAEKITGSALLGKEYLAKRSTWLANAKDSFLRYRKFITGVAARPEEKADIAEAVPDPTKNSPTEFEAKVDATRRLNERWKWKLRLYRQAGIASPTQKELSKISWTDINPREMTAERQQEMINRIKGLSTLQDTTAPSVSGRGQEAKPPEPFKVPVSQVNVTNRAGVSEPVSIAMLKGHLQRGSTITGHPNIAAYQNTSGEAQKAGADSIPAGEWAITFDGGKTWQLLR</sequence>
<organism evidence="2">
    <name type="scientific">marine sediment metagenome</name>
    <dbReference type="NCBI Taxonomy" id="412755"/>
    <lineage>
        <taxon>unclassified sequences</taxon>
        <taxon>metagenomes</taxon>
        <taxon>ecological metagenomes</taxon>
    </lineage>
</organism>